<feature type="compositionally biased region" description="Low complexity" evidence="1">
    <location>
        <begin position="685"/>
        <end position="699"/>
    </location>
</feature>
<feature type="domain" description="DNA replication regulator Sld3 C-terminal" evidence="2">
    <location>
        <begin position="314"/>
        <end position="831"/>
    </location>
</feature>
<feature type="compositionally biased region" description="Basic residues" evidence="1">
    <location>
        <begin position="404"/>
        <end position="413"/>
    </location>
</feature>
<proteinExistence type="predicted"/>
<feature type="compositionally biased region" description="Basic and acidic residues" evidence="1">
    <location>
        <begin position="267"/>
        <end position="282"/>
    </location>
</feature>
<feature type="region of interest" description="Disordered" evidence="1">
    <location>
        <begin position="777"/>
        <end position="817"/>
    </location>
</feature>
<dbReference type="eggNOG" id="ENOG502S01X">
    <property type="taxonomic scope" value="Eukaryota"/>
</dbReference>
<feature type="region of interest" description="Disordered" evidence="1">
    <location>
        <begin position="596"/>
        <end position="654"/>
    </location>
</feature>
<organism evidence="3 4">
    <name type="scientific">Colletotrichum orbiculare (strain 104-T / ATCC 96160 / CBS 514.97 / LARS 414 / MAFF 240422)</name>
    <name type="common">Cucumber anthracnose fungus</name>
    <name type="synonym">Colletotrichum lagenarium</name>
    <dbReference type="NCBI Taxonomy" id="1213857"/>
    <lineage>
        <taxon>Eukaryota</taxon>
        <taxon>Fungi</taxon>
        <taxon>Dikarya</taxon>
        <taxon>Ascomycota</taxon>
        <taxon>Pezizomycotina</taxon>
        <taxon>Sordariomycetes</taxon>
        <taxon>Hypocreomycetidae</taxon>
        <taxon>Glomerellales</taxon>
        <taxon>Glomerellaceae</taxon>
        <taxon>Colletotrichum</taxon>
        <taxon>Colletotrichum orbiculare species complex</taxon>
    </lineage>
</organism>
<reference evidence="4" key="1">
    <citation type="journal article" date="2013" name="New Phytol.">
        <title>Comparative genomic and transcriptomic analyses reveal the hemibiotrophic stage shift of Colletotrichum fungi.</title>
        <authorList>
            <person name="Gan P."/>
            <person name="Ikeda K."/>
            <person name="Irieda H."/>
            <person name="Narusaka M."/>
            <person name="O'Connell R.J."/>
            <person name="Narusaka Y."/>
            <person name="Takano Y."/>
            <person name="Kubo Y."/>
            <person name="Shirasu K."/>
        </authorList>
    </citation>
    <scope>NUCLEOTIDE SEQUENCE [LARGE SCALE GENOMIC DNA]</scope>
    <source>
        <strain evidence="4">104-T / ATCC 96160 / CBS 514.97 / LARS 414 / MAFF 240422</strain>
    </source>
</reference>
<feature type="region of interest" description="Disordered" evidence="1">
    <location>
        <begin position="735"/>
        <end position="759"/>
    </location>
</feature>
<comment type="caution">
    <text evidence="3">The sequence shown here is derived from an EMBL/GenBank/DDBJ whole genome shotgun (WGS) entry which is preliminary data.</text>
</comment>
<dbReference type="GO" id="GO:0031261">
    <property type="term" value="C:DNA replication preinitiation complex"/>
    <property type="evidence" value="ECO:0007669"/>
    <property type="project" value="TreeGrafter"/>
</dbReference>
<gene>
    <name evidence="3" type="ORF">Cob_v005132</name>
</gene>
<feature type="region of interest" description="Disordered" evidence="1">
    <location>
        <begin position="900"/>
        <end position="949"/>
    </location>
</feature>
<dbReference type="Proteomes" id="UP000014480">
    <property type="component" value="Unassembled WGS sequence"/>
</dbReference>
<dbReference type="InterPro" id="IPR042511">
    <property type="entry name" value="Sld3"/>
</dbReference>
<dbReference type="Pfam" id="PF08639">
    <property type="entry name" value="Sld3_STD"/>
    <property type="match status" value="1"/>
</dbReference>
<dbReference type="GO" id="GO:0006270">
    <property type="term" value="P:DNA replication initiation"/>
    <property type="evidence" value="ECO:0007669"/>
    <property type="project" value="InterPro"/>
</dbReference>
<feature type="compositionally biased region" description="Basic and acidic residues" evidence="1">
    <location>
        <begin position="237"/>
        <end position="250"/>
    </location>
</feature>
<feature type="region of interest" description="Disordered" evidence="1">
    <location>
        <begin position="1"/>
        <end position="51"/>
    </location>
</feature>
<evidence type="ECO:0000313" key="3">
    <source>
        <dbReference type="EMBL" id="TDZ22292.1"/>
    </source>
</evidence>
<name>N4UMQ7_COLOR</name>
<dbReference type="EMBL" id="AMCV02000011">
    <property type="protein sequence ID" value="TDZ22292.1"/>
    <property type="molecule type" value="Genomic_DNA"/>
</dbReference>
<dbReference type="Gene3D" id="1.20.58.2130">
    <property type="match status" value="1"/>
</dbReference>
<feature type="compositionally biased region" description="Low complexity" evidence="1">
    <location>
        <begin position="596"/>
        <end position="615"/>
    </location>
</feature>
<feature type="region of interest" description="Disordered" evidence="1">
    <location>
        <begin position="675"/>
        <end position="699"/>
    </location>
</feature>
<sequence>MSSTKLIPPSDASRQKSGILTPTSDGSLNSKNAVAPPPDERPQSRRRASHPMAELLKNTIVLKSHPLDMTSQPCTLQQLMMLPREELPLSFLDLGGPHAGLAPSRFYDSHIKILDLEDRVADRPSMLIARNESTGRAYAIERSGHPNHKLYAVCKLGSWVDLLWLADRATVTGRHVSRMRQMDKAPESKSIHTQRGISVTPGLGFRNNDRAMSIDILQTAARKRARSQSVATLVDATRAEKRLRSDDDNASRPQTPMEALPKSHPPPKVETKPEPEPELEPKPADWIETHLDVVEAVAQPEQLREPNAQQTAGEIIESIRAQYTEALYKSMGSLAYFAKGPLSRARAAFHLDCDGNMNMNDLIEFLKSLVMTTVQIDKKYREALPDIISRMKTHFESSDEGGNKSKKKKVKKMKLGKDGMYPAEDELVRKWWESNKPELSSDEATITPAQIKSHVSLLRTRETQLQMILILEILALEPLRAADGEGESQLPGMPAVEAERAPDAQPKKRSKHNFPVLIDVHADRLCIWQSTASDEMRLLEDSQVSAPVGGGPVQKASSDSLKDFCTDIIVPFFAARLPEICDSISRKLGGPVIIAPKPKAKSSSSKAVAKPGSAAHPGPAAKRPAPVKSKSTSSSIEKALAKEQQSRRSMSRGPNNAVALLRSATSANLVGFKRERSEADRIPSADRSGSLSRSNSLSALDDAKAQKKAMVETELKNAISALRKPNREMAGKSIVEDLEKRSSGGLSQIKKSKKPTRHPLFDAVQVKVTPASHRFRDALAREPKSGSSDVAIPMSSIPPSSASRIPSTAPRRGQRDVLDSTPAAIEATPVKRGGSFVNPFPESEAAIPPSSPLTMRKPSTTHRLSVPDSVIRERRRLLRSPSPDVGLPATPCKQRTVNVLNGTVATTPVAEAPPPPPSSPPRPPPPPPAEKRKSIYEQLGWDDDFDDIL</sequence>
<feature type="compositionally biased region" description="Polar residues" evidence="1">
    <location>
        <begin position="15"/>
        <end position="32"/>
    </location>
</feature>
<feature type="compositionally biased region" description="Basic and acidic residues" evidence="1">
    <location>
        <begin position="180"/>
        <end position="190"/>
    </location>
</feature>
<feature type="region of interest" description="Disordered" evidence="1">
    <location>
        <begin position="225"/>
        <end position="282"/>
    </location>
</feature>
<dbReference type="AlphaFoldDB" id="N4UMQ7"/>
<feature type="compositionally biased region" description="Pro residues" evidence="1">
    <location>
        <begin position="911"/>
        <end position="928"/>
    </location>
</feature>
<evidence type="ECO:0000313" key="4">
    <source>
        <dbReference type="Proteomes" id="UP000014480"/>
    </source>
</evidence>
<dbReference type="PANTHER" id="PTHR28067:SF1">
    <property type="entry name" value="DNA REPLICATION REGULATOR SLD3"/>
    <property type="match status" value="1"/>
</dbReference>
<feature type="region of interest" description="Disordered" evidence="1">
    <location>
        <begin position="177"/>
        <end position="204"/>
    </location>
</feature>
<feature type="compositionally biased region" description="Low complexity" evidence="1">
    <location>
        <begin position="791"/>
        <end position="811"/>
    </location>
</feature>
<evidence type="ECO:0000256" key="1">
    <source>
        <dbReference type="SAM" id="MobiDB-lite"/>
    </source>
</evidence>
<feature type="compositionally biased region" description="Basic and acidic residues" evidence="1">
    <location>
        <begin position="675"/>
        <end position="684"/>
    </location>
</feature>
<feature type="region of interest" description="Disordered" evidence="1">
    <location>
        <begin position="394"/>
        <end position="413"/>
    </location>
</feature>
<feature type="region of interest" description="Disordered" evidence="1">
    <location>
        <begin position="832"/>
        <end position="866"/>
    </location>
</feature>
<feature type="compositionally biased region" description="Basic and acidic residues" evidence="1">
    <location>
        <begin position="394"/>
        <end position="403"/>
    </location>
</feature>
<reference evidence="4" key="2">
    <citation type="journal article" date="2019" name="Mol. Plant Microbe Interact.">
        <title>Genome sequence resources for four phytopathogenic fungi from the Colletotrichum orbiculare species complex.</title>
        <authorList>
            <person name="Gan P."/>
            <person name="Tsushima A."/>
            <person name="Narusaka M."/>
            <person name="Narusaka Y."/>
            <person name="Takano Y."/>
            <person name="Kubo Y."/>
            <person name="Shirasu K."/>
        </authorList>
    </citation>
    <scope>GENOME REANNOTATION</scope>
    <source>
        <strain evidence="4">104-T / ATCC 96160 / CBS 514.97 / LARS 414 / MAFF 240422</strain>
    </source>
</reference>
<feature type="compositionally biased region" description="Acidic residues" evidence="1">
    <location>
        <begin position="940"/>
        <end position="949"/>
    </location>
</feature>
<keyword evidence="4" id="KW-1185">Reference proteome</keyword>
<dbReference type="STRING" id="1213857.N4UMQ7"/>
<accession>N4UMQ7</accession>
<feature type="compositionally biased region" description="Low complexity" evidence="1">
    <location>
        <begin position="839"/>
        <end position="848"/>
    </location>
</feature>
<dbReference type="PANTHER" id="PTHR28067">
    <property type="entry name" value="DNA REPLICATION REGULATOR SLD3"/>
    <property type="match status" value="1"/>
</dbReference>
<dbReference type="HOGENOM" id="CLU_006240_2_0_1"/>
<dbReference type="OrthoDB" id="5395343at2759"/>
<protein>
    <recommendedName>
        <fullName evidence="2">DNA replication regulator Sld3 C-terminal domain-containing protein</fullName>
    </recommendedName>
</protein>
<evidence type="ECO:0000259" key="2">
    <source>
        <dbReference type="Pfam" id="PF08639"/>
    </source>
</evidence>
<dbReference type="InterPro" id="IPR013948">
    <property type="entry name" value="DNA_replication_reg_Sld3_C"/>
</dbReference>